<proteinExistence type="predicted"/>
<feature type="region of interest" description="Disordered" evidence="2">
    <location>
        <begin position="77"/>
        <end position="108"/>
    </location>
</feature>
<evidence type="ECO:0000313" key="3">
    <source>
        <dbReference type="EMBL" id="MYL49462.1"/>
    </source>
</evidence>
<accession>A0A845E3T6</accession>
<evidence type="ECO:0000256" key="1">
    <source>
        <dbReference type="SAM" id="Coils"/>
    </source>
</evidence>
<dbReference type="EMBL" id="WMEZ01000002">
    <property type="protein sequence ID" value="MYL49462.1"/>
    <property type="molecule type" value="Genomic_DNA"/>
</dbReference>
<name>A0A845E3T6_9BACI</name>
<feature type="coiled-coil region" evidence="1">
    <location>
        <begin position="6"/>
        <end position="33"/>
    </location>
</feature>
<sequence length="108" mass="12587">MFFKKRRDKQADIDHLVKEIHELKQMIQGMQGKHVEYHIHFDQVDIHDPNLEQLTFQLDHLDIDELSGALNMGNNFGVNVKPKPNSSRPELSRTDNGLKFSFKSKEDS</sequence>
<dbReference type="Proteomes" id="UP000447393">
    <property type="component" value="Unassembled WGS sequence"/>
</dbReference>
<evidence type="ECO:0000313" key="4">
    <source>
        <dbReference type="Proteomes" id="UP000447393"/>
    </source>
</evidence>
<organism evidence="3 4">
    <name type="scientific">Halobacillus litoralis</name>
    <dbReference type="NCBI Taxonomy" id="45668"/>
    <lineage>
        <taxon>Bacteria</taxon>
        <taxon>Bacillati</taxon>
        <taxon>Bacillota</taxon>
        <taxon>Bacilli</taxon>
        <taxon>Bacillales</taxon>
        <taxon>Bacillaceae</taxon>
        <taxon>Halobacillus</taxon>
    </lineage>
</organism>
<dbReference type="RefSeq" id="WP_160913909.1">
    <property type="nucleotide sequence ID" value="NZ_WMEZ01000002.1"/>
</dbReference>
<gene>
    <name evidence="3" type="ORF">GLV98_08190</name>
</gene>
<comment type="caution">
    <text evidence="3">The sequence shown here is derived from an EMBL/GenBank/DDBJ whole genome shotgun (WGS) entry which is preliminary data.</text>
</comment>
<evidence type="ECO:0000256" key="2">
    <source>
        <dbReference type="SAM" id="MobiDB-lite"/>
    </source>
</evidence>
<keyword evidence="1" id="KW-0175">Coiled coil</keyword>
<dbReference type="AlphaFoldDB" id="A0A845E3T6"/>
<dbReference type="OrthoDB" id="2620164at2"/>
<protein>
    <submittedName>
        <fullName evidence="3">Uncharacterized protein</fullName>
    </submittedName>
</protein>
<reference evidence="3 4" key="1">
    <citation type="submission" date="2019-11" db="EMBL/GenBank/DDBJ databases">
        <title>Genome sequences of 17 halophilic strains isolated from different environments.</title>
        <authorList>
            <person name="Furrow R.E."/>
        </authorList>
    </citation>
    <scope>NUCLEOTIDE SEQUENCE [LARGE SCALE GENOMIC DNA]</scope>
    <source>
        <strain evidence="3 4">22505_10_Sand</strain>
    </source>
</reference>